<organism evidence="1 2">
    <name type="scientific">Mesorhizobium ventifaucium</name>
    <dbReference type="NCBI Taxonomy" id="666020"/>
    <lineage>
        <taxon>Bacteria</taxon>
        <taxon>Pseudomonadati</taxon>
        <taxon>Pseudomonadota</taxon>
        <taxon>Alphaproteobacteria</taxon>
        <taxon>Hyphomicrobiales</taxon>
        <taxon>Phyllobacteriaceae</taxon>
        <taxon>Mesorhizobium</taxon>
    </lineage>
</organism>
<keyword evidence="2" id="KW-1185">Reference proteome</keyword>
<dbReference type="EMBL" id="CAKXZS010000034">
    <property type="protein sequence ID" value="CAH2405548.1"/>
    <property type="molecule type" value="Genomic_DNA"/>
</dbReference>
<evidence type="ECO:0000313" key="1">
    <source>
        <dbReference type="EMBL" id="CAH2405548.1"/>
    </source>
</evidence>
<dbReference type="Proteomes" id="UP001152604">
    <property type="component" value="Unassembled WGS sequence"/>
</dbReference>
<name>A0ABN8K5L3_9HYPH</name>
<proteinExistence type="predicted"/>
<comment type="caution">
    <text evidence="1">The sequence shown here is derived from an EMBL/GenBank/DDBJ whole genome shotgun (WGS) entry which is preliminary data.</text>
</comment>
<evidence type="ECO:0000313" key="2">
    <source>
        <dbReference type="Proteomes" id="UP001152604"/>
    </source>
</evidence>
<reference evidence="1" key="1">
    <citation type="submission" date="2022-03" db="EMBL/GenBank/DDBJ databases">
        <authorList>
            <person name="Brunel B."/>
        </authorList>
    </citation>
    <scope>NUCLEOTIDE SEQUENCE</scope>
    <source>
        <strain evidence="1">STM4922sample</strain>
    </source>
</reference>
<sequence>MIVRALDRRRETTSGFCCPLHLATSHGQLSNSNDHSGVTATIGFFLSAASKSTQLFAGCADLSIQDLHFHDLRTDWLQQHLNEL</sequence>
<protein>
    <submittedName>
        <fullName evidence="1">Uncharacterized protein</fullName>
    </submittedName>
</protein>
<accession>A0ABN8K5L3</accession>
<gene>
    <name evidence="1" type="ORF">MES4922_40298</name>
</gene>